<sequence>MQPLGYVLLNPSVRENRPVKSYMRWANRIPDTYAKEVLAQPAQAQSTADDVNQLTMLKHFKSLMPMAQDARKPMFHLTAADGAIGGHAGAVQDCRKQFEVLANKILEQIHVTERDVLQDHAA</sequence>
<dbReference type="EMBL" id="AUZZ01007323">
    <property type="protein sequence ID" value="EQD42848.1"/>
    <property type="molecule type" value="Genomic_DNA"/>
</dbReference>
<evidence type="ECO:0000313" key="1">
    <source>
        <dbReference type="EMBL" id="EQD42848.1"/>
    </source>
</evidence>
<reference evidence="1" key="1">
    <citation type="submission" date="2013-08" db="EMBL/GenBank/DDBJ databases">
        <authorList>
            <person name="Mendez C."/>
            <person name="Richter M."/>
            <person name="Ferrer M."/>
            <person name="Sanchez J."/>
        </authorList>
    </citation>
    <scope>NUCLEOTIDE SEQUENCE</scope>
</reference>
<organism evidence="1">
    <name type="scientific">mine drainage metagenome</name>
    <dbReference type="NCBI Taxonomy" id="410659"/>
    <lineage>
        <taxon>unclassified sequences</taxon>
        <taxon>metagenomes</taxon>
        <taxon>ecological metagenomes</taxon>
    </lineage>
</organism>
<gene>
    <name evidence="1" type="ORF">B2A_10148</name>
</gene>
<comment type="caution">
    <text evidence="1">The sequence shown here is derived from an EMBL/GenBank/DDBJ whole genome shotgun (WGS) entry which is preliminary data.</text>
</comment>
<reference evidence="1" key="2">
    <citation type="journal article" date="2014" name="ISME J.">
        <title>Microbial stratification in low pH oxic and suboxic macroscopic growths along an acid mine drainage.</title>
        <authorList>
            <person name="Mendez-Garcia C."/>
            <person name="Mesa V."/>
            <person name="Sprenger R.R."/>
            <person name="Richter M."/>
            <person name="Diez M.S."/>
            <person name="Solano J."/>
            <person name="Bargiela R."/>
            <person name="Golyshina O.V."/>
            <person name="Manteca A."/>
            <person name="Ramos J.L."/>
            <person name="Gallego J.R."/>
            <person name="Llorente I."/>
            <person name="Martins Dos Santos V.A."/>
            <person name="Jensen O.N."/>
            <person name="Pelaez A.I."/>
            <person name="Sanchez J."/>
            <person name="Ferrer M."/>
        </authorList>
    </citation>
    <scope>NUCLEOTIDE SEQUENCE</scope>
</reference>
<dbReference type="AlphaFoldDB" id="T0ZCU0"/>
<proteinExistence type="predicted"/>
<protein>
    <submittedName>
        <fullName evidence="1">Cobyrinic acid a,c-diamide synthase</fullName>
    </submittedName>
</protein>
<accession>T0ZCU0</accession>
<name>T0ZCU0_9ZZZZ</name>